<proteinExistence type="predicted"/>
<protein>
    <submittedName>
        <fullName evidence="2">Uncharacterized protein</fullName>
    </submittedName>
</protein>
<name>A0A074Y143_AURPU</name>
<evidence type="ECO:0000313" key="2">
    <source>
        <dbReference type="EMBL" id="KEQ89604.1"/>
    </source>
</evidence>
<organism evidence="2 3">
    <name type="scientific">Aureobasidium pullulans EXF-150</name>
    <dbReference type="NCBI Taxonomy" id="1043002"/>
    <lineage>
        <taxon>Eukaryota</taxon>
        <taxon>Fungi</taxon>
        <taxon>Dikarya</taxon>
        <taxon>Ascomycota</taxon>
        <taxon>Pezizomycotina</taxon>
        <taxon>Dothideomycetes</taxon>
        <taxon>Dothideomycetidae</taxon>
        <taxon>Dothideales</taxon>
        <taxon>Saccotheciaceae</taxon>
        <taxon>Aureobasidium</taxon>
    </lineage>
</organism>
<keyword evidence="3" id="KW-1185">Reference proteome</keyword>
<reference evidence="2 3" key="1">
    <citation type="journal article" date="2014" name="BMC Genomics">
        <title>Genome sequencing of four Aureobasidium pullulans varieties: biotechnological potential, stress tolerance, and description of new species.</title>
        <authorList>
            <person name="Gostin Ar C."/>
            <person name="Ohm R.A."/>
            <person name="Kogej T."/>
            <person name="Sonjak S."/>
            <person name="Turk M."/>
            <person name="Zajc J."/>
            <person name="Zalar P."/>
            <person name="Grube M."/>
            <person name="Sun H."/>
            <person name="Han J."/>
            <person name="Sharma A."/>
            <person name="Chiniquy J."/>
            <person name="Ngan C.Y."/>
            <person name="Lipzen A."/>
            <person name="Barry K."/>
            <person name="Grigoriev I.V."/>
            <person name="Gunde-Cimerman N."/>
        </authorList>
    </citation>
    <scope>NUCLEOTIDE SEQUENCE [LARGE SCALE GENOMIC DNA]</scope>
    <source>
        <strain evidence="2 3">EXF-150</strain>
    </source>
</reference>
<feature type="chain" id="PRO_5001704443" evidence="1">
    <location>
        <begin position="26"/>
        <end position="126"/>
    </location>
</feature>
<sequence length="126" mass="14028">MMSRSLNLLLLAFLGLFAFITPAAAGPDFWTMWQHRNTCMQKDAQVLAAIMKFCSRNFYTGTPYAVDGASQGKVRINVSAYCKLGTFVPKEWCESQMLETCATGGKKGRNFRKYDNGCQGFWIGGS</sequence>
<dbReference type="OrthoDB" id="3828405at2759"/>
<feature type="signal peptide" evidence="1">
    <location>
        <begin position="1"/>
        <end position="25"/>
    </location>
</feature>
<dbReference type="GeneID" id="40745644"/>
<accession>A0A074Y143</accession>
<dbReference type="RefSeq" id="XP_029765791.1">
    <property type="nucleotide sequence ID" value="XM_029903338.1"/>
</dbReference>
<dbReference type="EMBL" id="KL584974">
    <property type="protein sequence ID" value="KEQ89604.1"/>
    <property type="molecule type" value="Genomic_DNA"/>
</dbReference>
<evidence type="ECO:0000256" key="1">
    <source>
        <dbReference type="SAM" id="SignalP"/>
    </source>
</evidence>
<keyword evidence="1" id="KW-0732">Signal</keyword>
<evidence type="ECO:0000313" key="3">
    <source>
        <dbReference type="Proteomes" id="UP000030706"/>
    </source>
</evidence>
<gene>
    <name evidence="2" type="ORF">M438DRAFT_330588</name>
</gene>
<dbReference type="AlphaFoldDB" id="A0A074Y143"/>
<dbReference type="Proteomes" id="UP000030706">
    <property type="component" value="Unassembled WGS sequence"/>
</dbReference>
<dbReference type="HOGENOM" id="CLU_128295_0_0_1"/>